<organism evidence="6 7">
    <name type="scientific">Rhodotorula graminis (strain WP1)</name>
    <dbReference type="NCBI Taxonomy" id="578459"/>
    <lineage>
        <taxon>Eukaryota</taxon>
        <taxon>Fungi</taxon>
        <taxon>Dikarya</taxon>
        <taxon>Basidiomycota</taxon>
        <taxon>Pucciniomycotina</taxon>
        <taxon>Microbotryomycetes</taxon>
        <taxon>Sporidiobolales</taxon>
        <taxon>Sporidiobolaceae</taxon>
        <taxon>Rhodotorula</taxon>
    </lineage>
</organism>
<dbReference type="OMA" id="MFMGATE"/>
<feature type="transmembrane region" description="Helical" evidence="2">
    <location>
        <begin position="120"/>
        <end position="138"/>
    </location>
</feature>
<feature type="transmembrane region" description="Helical" evidence="2">
    <location>
        <begin position="189"/>
        <end position="211"/>
    </location>
</feature>
<evidence type="ECO:0000256" key="3">
    <source>
        <dbReference type="SAM" id="SignalP"/>
    </source>
</evidence>
<dbReference type="STRING" id="578459.A0A194S1Y4"/>
<feature type="region of interest" description="Disordered" evidence="1">
    <location>
        <begin position="420"/>
        <end position="448"/>
    </location>
</feature>
<feature type="transmembrane region" description="Helical" evidence="2">
    <location>
        <begin position="390"/>
        <end position="409"/>
    </location>
</feature>
<keyword evidence="2" id="KW-1133">Transmembrane helix</keyword>
<dbReference type="InterPro" id="IPR018825">
    <property type="entry name" value="DUF2427"/>
</dbReference>
<proteinExistence type="predicted"/>
<reference evidence="6 7" key="1">
    <citation type="journal article" date="2015" name="Front. Microbiol.">
        <title>Genome sequence of the plant growth promoting endophytic yeast Rhodotorula graminis WP1.</title>
        <authorList>
            <person name="Firrincieli A."/>
            <person name="Otillar R."/>
            <person name="Salamov A."/>
            <person name="Schmutz J."/>
            <person name="Khan Z."/>
            <person name="Redman R.S."/>
            <person name="Fleck N.D."/>
            <person name="Lindquist E."/>
            <person name="Grigoriev I.V."/>
            <person name="Doty S.L."/>
        </authorList>
    </citation>
    <scope>NUCLEOTIDE SEQUENCE [LARGE SCALE GENOMIC DNA]</scope>
    <source>
        <strain evidence="6 7">WP1</strain>
    </source>
</reference>
<dbReference type="AlphaFoldDB" id="A0A194S1Y4"/>
<dbReference type="Pfam" id="PF10355">
    <property type="entry name" value="Ytp1"/>
    <property type="match status" value="1"/>
</dbReference>
<feature type="region of interest" description="Disordered" evidence="1">
    <location>
        <begin position="470"/>
        <end position="568"/>
    </location>
</feature>
<evidence type="ECO:0000256" key="1">
    <source>
        <dbReference type="SAM" id="MobiDB-lite"/>
    </source>
</evidence>
<evidence type="ECO:0000259" key="4">
    <source>
        <dbReference type="Pfam" id="PF10348"/>
    </source>
</evidence>
<gene>
    <name evidence="6" type="ORF">RHOBADRAFT_44128</name>
</gene>
<dbReference type="Proteomes" id="UP000053890">
    <property type="component" value="Unassembled WGS sequence"/>
</dbReference>
<keyword evidence="3" id="KW-0732">Signal</keyword>
<dbReference type="InterPro" id="IPR018827">
    <property type="entry name" value="YTP1_C"/>
</dbReference>
<keyword evidence="2" id="KW-0812">Transmembrane</keyword>
<evidence type="ECO:0000259" key="5">
    <source>
        <dbReference type="Pfam" id="PF10355"/>
    </source>
</evidence>
<sequence length="568" mass="61759">MSLPTRTHAVRRLALVSLVASTLLGVHAHEHHDVDVGPYEHNFVNEEPLDSVIKWHIAIQVFCWGILFPAGMVLGITRSRFHAPLQSLGVVLSLAANYLGHHHAGRDFHTTAHSHFAGYLWWYLASQTLMGIFLKLHVLEGSLARRVVVKAHGIVGKSFPVFGWTQMIFGGIAALGFCFGEHVGQCAAHFIMGSAFIAYGVILVLMMRLGAGFLLRHNMSQEYMDSWVLMLWGIVNTFTEHDFLRGYSSSWSHKDMQHVSLGVLWWAGGALGIWLGRNHKRNIIPGLLISLTGYAMANHGQHLEFSTNVHKFFGWCLMAAGVCRIIEICFVLGDAPTPALDDAVAGRPKAFQHLTPFLLVLSGITFLSATEEQMQWVAGSGMDSTTYGNILLSGAFVIYLACTVLFDLYEFQTRHRSTASAIGLAPSSSSDSDVEGGSSRRHIGGGGGRGSSALAALVAPLVALVRGGERDGGREARAEPAPYESLPVRTPATSGRRDSTGGFELEERDGSLGSGSSRERARRGDGAASGSQETVFSLADEVDGEEEDDGSDAYWAREEKAQRSSRRL</sequence>
<evidence type="ECO:0000313" key="7">
    <source>
        <dbReference type="Proteomes" id="UP000053890"/>
    </source>
</evidence>
<evidence type="ECO:0000256" key="2">
    <source>
        <dbReference type="SAM" id="Phobius"/>
    </source>
</evidence>
<accession>A0A194S1Y4</accession>
<dbReference type="EMBL" id="KQ474079">
    <property type="protein sequence ID" value="KPV74612.1"/>
    <property type="molecule type" value="Genomic_DNA"/>
</dbReference>
<feature type="transmembrane region" description="Helical" evidence="2">
    <location>
        <begin position="259"/>
        <end position="276"/>
    </location>
</feature>
<feature type="compositionally biased region" description="Low complexity" evidence="1">
    <location>
        <begin position="427"/>
        <end position="437"/>
    </location>
</feature>
<feature type="transmembrane region" description="Helical" evidence="2">
    <location>
        <begin position="159"/>
        <end position="177"/>
    </location>
</feature>
<dbReference type="CDD" id="cd08760">
    <property type="entry name" value="Cyt_b561_FRRS1_like"/>
    <property type="match status" value="1"/>
</dbReference>
<feature type="signal peptide" evidence="3">
    <location>
        <begin position="1"/>
        <end position="28"/>
    </location>
</feature>
<dbReference type="RefSeq" id="XP_018270661.1">
    <property type="nucleotide sequence ID" value="XM_018414351.1"/>
</dbReference>
<dbReference type="PANTHER" id="PTHR31685">
    <property type="entry name" value="INTEGRAL MEMBRANE PROTEIN (AFU_ORTHOLOGUE AFUA_6G12730)-RELATED"/>
    <property type="match status" value="1"/>
</dbReference>
<feature type="transmembrane region" description="Helical" evidence="2">
    <location>
        <begin position="52"/>
        <end position="74"/>
    </location>
</feature>
<feature type="domain" description="DUF2427" evidence="4">
    <location>
        <begin position="41"/>
        <end position="137"/>
    </location>
</feature>
<name>A0A194S1Y4_RHOGW</name>
<dbReference type="Pfam" id="PF10348">
    <property type="entry name" value="DUF2427"/>
    <property type="match status" value="1"/>
</dbReference>
<dbReference type="PANTHER" id="PTHR31685:SF2">
    <property type="entry name" value="PROTEIN YTP1"/>
    <property type="match status" value="1"/>
</dbReference>
<keyword evidence="2" id="KW-0472">Membrane</keyword>
<dbReference type="GeneID" id="28974799"/>
<protein>
    <recommendedName>
        <fullName evidence="8">Protein YTP1-like C-terminal domain-containing protein</fullName>
    </recommendedName>
</protein>
<feature type="domain" description="Protein YTP1-like C-terminal" evidence="5">
    <location>
        <begin position="163"/>
        <end position="409"/>
    </location>
</feature>
<evidence type="ECO:0008006" key="8">
    <source>
        <dbReference type="Google" id="ProtNLM"/>
    </source>
</evidence>
<evidence type="ECO:0000313" key="6">
    <source>
        <dbReference type="EMBL" id="KPV74612.1"/>
    </source>
</evidence>
<dbReference type="OrthoDB" id="4137487at2759"/>
<feature type="chain" id="PRO_5008265425" description="Protein YTP1-like C-terminal domain-containing protein" evidence="3">
    <location>
        <begin position="29"/>
        <end position="568"/>
    </location>
</feature>
<feature type="transmembrane region" description="Helical" evidence="2">
    <location>
        <begin position="354"/>
        <end position="370"/>
    </location>
</feature>
<keyword evidence="7" id="KW-1185">Reference proteome</keyword>
<feature type="compositionally biased region" description="Acidic residues" evidence="1">
    <location>
        <begin position="540"/>
        <end position="551"/>
    </location>
</feature>